<feature type="domain" description="NmrA-like" evidence="3">
    <location>
        <begin position="5"/>
        <end position="240"/>
    </location>
</feature>
<dbReference type="PANTHER" id="PTHR42748">
    <property type="entry name" value="NITROGEN METABOLITE REPRESSION PROTEIN NMRA FAMILY MEMBER"/>
    <property type="match status" value="1"/>
</dbReference>
<evidence type="ECO:0000256" key="1">
    <source>
        <dbReference type="ARBA" id="ARBA00006328"/>
    </source>
</evidence>
<dbReference type="InterPro" id="IPR008030">
    <property type="entry name" value="NmrA-like"/>
</dbReference>
<dbReference type="HOGENOM" id="CLU_007383_8_4_1"/>
<evidence type="ECO:0000259" key="3">
    <source>
        <dbReference type="Pfam" id="PF05368"/>
    </source>
</evidence>
<dbReference type="EMBL" id="KB932793">
    <property type="protein sequence ID" value="EOO04196.1"/>
    <property type="molecule type" value="Genomic_DNA"/>
</dbReference>
<gene>
    <name evidence="4" type="ORF">UCRPA7_287</name>
</gene>
<dbReference type="AlphaFoldDB" id="R8BXR8"/>
<evidence type="ECO:0000313" key="5">
    <source>
        <dbReference type="Proteomes" id="UP000014074"/>
    </source>
</evidence>
<sequence length="305" mass="32679">MATYLITQATGQQSRWVITHLLAAGASVHAVVRNLQKVPAALNKPGITLFEGESTNFDAIYKAAQGCKGAFLNTFPIPGVEAQQAKTVVEACKKAGVEAIVASTTFCTGNKEIWSDAATEKVGLVGYYTSKAAVEEAVRNAGLTYTIVRPAVIHWDHFLPSVLHNFPALPVTGELDHAFDEGSRMAQTDGNDVGRYAAAALLNPAKFGGQEIDLGNENLTIEEVRDILARVSGRAVRVRKKTPAEIEAAAATVSGQRFQVWANSKDFTDVVKAAAKARAKFGMPLTSLEDALRRDKAQLLECLPA</sequence>
<dbReference type="OrthoDB" id="3358371at2759"/>
<dbReference type="InterPro" id="IPR051164">
    <property type="entry name" value="NmrA-like_oxidored"/>
</dbReference>
<comment type="similarity">
    <text evidence="1">Belongs to the NmrA-type oxidoreductase family.</text>
</comment>
<accession>R8BXR8</accession>
<dbReference type="GeneID" id="19323162"/>
<keyword evidence="2" id="KW-0521">NADP</keyword>
<dbReference type="PANTHER" id="PTHR42748:SF7">
    <property type="entry name" value="NMRA LIKE REDOX SENSOR 1-RELATED"/>
    <property type="match status" value="1"/>
</dbReference>
<evidence type="ECO:0000313" key="4">
    <source>
        <dbReference type="EMBL" id="EOO04196.1"/>
    </source>
</evidence>
<protein>
    <submittedName>
        <fullName evidence="4">Putative family protein</fullName>
    </submittedName>
</protein>
<evidence type="ECO:0000256" key="2">
    <source>
        <dbReference type="ARBA" id="ARBA00022857"/>
    </source>
</evidence>
<name>R8BXR8_PHAM7</name>
<proteinExistence type="inferred from homology"/>
<dbReference type="RefSeq" id="XP_007911075.1">
    <property type="nucleotide sequence ID" value="XM_007912884.1"/>
</dbReference>
<dbReference type="Proteomes" id="UP000014074">
    <property type="component" value="Unassembled WGS sequence"/>
</dbReference>
<reference evidence="5" key="1">
    <citation type="journal article" date="2013" name="Genome Announc.">
        <title>Draft genome sequence of the ascomycete Phaeoacremonium aleophilum strain UCR-PA7, a causal agent of the esca disease complex in grapevines.</title>
        <authorList>
            <person name="Blanco-Ulate B."/>
            <person name="Rolshausen P."/>
            <person name="Cantu D."/>
        </authorList>
    </citation>
    <scope>NUCLEOTIDE SEQUENCE [LARGE SCALE GENOMIC DNA]</scope>
    <source>
        <strain evidence="5">UCR-PA7</strain>
    </source>
</reference>
<dbReference type="Gene3D" id="3.40.50.720">
    <property type="entry name" value="NAD(P)-binding Rossmann-like Domain"/>
    <property type="match status" value="1"/>
</dbReference>
<keyword evidence="5" id="KW-1185">Reference proteome</keyword>
<dbReference type="SUPFAM" id="SSF51735">
    <property type="entry name" value="NAD(P)-binding Rossmann-fold domains"/>
    <property type="match status" value="1"/>
</dbReference>
<dbReference type="KEGG" id="tmn:UCRPA7_287"/>
<organism evidence="4 5">
    <name type="scientific">Phaeoacremonium minimum (strain UCR-PA7)</name>
    <name type="common">Esca disease fungus</name>
    <name type="synonym">Togninia minima</name>
    <dbReference type="NCBI Taxonomy" id="1286976"/>
    <lineage>
        <taxon>Eukaryota</taxon>
        <taxon>Fungi</taxon>
        <taxon>Dikarya</taxon>
        <taxon>Ascomycota</taxon>
        <taxon>Pezizomycotina</taxon>
        <taxon>Sordariomycetes</taxon>
        <taxon>Sordariomycetidae</taxon>
        <taxon>Togniniales</taxon>
        <taxon>Togniniaceae</taxon>
        <taxon>Phaeoacremonium</taxon>
    </lineage>
</organism>
<dbReference type="eggNOG" id="ENOG502SN54">
    <property type="taxonomic scope" value="Eukaryota"/>
</dbReference>
<dbReference type="Pfam" id="PF05368">
    <property type="entry name" value="NmrA"/>
    <property type="match status" value="1"/>
</dbReference>
<dbReference type="InterPro" id="IPR036291">
    <property type="entry name" value="NAD(P)-bd_dom_sf"/>
</dbReference>